<feature type="compositionally biased region" description="Low complexity" evidence="1">
    <location>
        <begin position="10"/>
        <end position="20"/>
    </location>
</feature>
<dbReference type="RefSeq" id="WP_285234866.1">
    <property type="nucleotide sequence ID" value="NZ_CP116346.1"/>
</dbReference>
<evidence type="ECO:0000256" key="1">
    <source>
        <dbReference type="SAM" id="MobiDB-lite"/>
    </source>
</evidence>
<organism evidence="2 3">
    <name type="scientific">Paucibacter sediminis</name>
    <dbReference type="NCBI Taxonomy" id="3019553"/>
    <lineage>
        <taxon>Bacteria</taxon>
        <taxon>Pseudomonadati</taxon>
        <taxon>Pseudomonadota</taxon>
        <taxon>Betaproteobacteria</taxon>
        <taxon>Burkholderiales</taxon>
        <taxon>Sphaerotilaceae</taxon>
        <taxon>Roseateles</taxon>
    </lineage>
</organism>
<feature type="region of interest" description="Disordered" evidence="1">
    <location>
        <begin position="1"/>
        <end position="23"/>
    </location>
</feature>
<protein>
    <submittedName>
        <fullName evidence="2">Uncharacterized protein</fullName>
    </submittedName>
</protein>
<dbReference type="KEGG" id="pais:PFX98_09025"/>
<reference evidence="2" key="1">
    <citation type="submission" date="2023-01" db="EMBL/GenBank/DDBJ databases">
        <title>Whole genome sequence of Paucibacter sp. S2-9 isolated from pond sediment.</title>
        <authorList>
            <person name="Jung J.Y."/>
        </authorList>
    </citation>
    <scope>NUCLEOTIDE SEQUENCE</scope>
    <source>
        <strain evidence="2">S2-9</strain>
    </source>
</reference>
<gene>
    <name evidence="2" type="ORF">PFX98_09025</name>
</gene>
<proteinExistence type="predicted"/>
<dbReference type="AlphaFoldDB" id="A0AA95SRW9"/>
<evidence type="ECO:0000313" key="3">
    <source>
        <dbReference type="Proteomes" id="UP001177769"/>
    </source>
</evidence>
<keyword evidence="3" id="KW-1185">Reference proteome</keyword>
<name>A0AA95SRW9_9BURK</name>
<dbReference type="Proteomes" id="UP001177769">
    <property type="component" value="Chromosome"/>
</dbReference>
<evidence type="ECO:0000313" key="2">
    <source>
        <dbReference type="EMBL" id="WIT13746.1"/>
    </source>
</evidence>
<sequence length="194" mass="20396">MNIPSDNHKPQQPGAAAAEGAEAHTLASARRRRLIKLGAVSPVVLTAVSRPVHAVTGTCVNPSGFISVPTFNSRHPGALVCTSQGPTYWNGVASANKSLSPYKDMFRNVFGGTSNAKLYDVLASGSEFDRYCVAAYLNAWSGAAGFPITANQARAVWGTIMGVPLPSGLTAYPTASLGWDQAMTLIWLQSLMSA</sequence>
<accession>A0AA95SRW9</accession>
<dbReference type="EMBL" id="CP116346">
    <property type="protein sequence ID" value="WIT13746.1"/>
    <property type="molecule type" value="Genomic_DNA"/>
</dbReference>